<evidence type="ECO:0000313" key="3">
    <source>
        <dbReference type="Proteomes" id="UP000002281"/>
    </source>
</evidence>
<feature type="transmembrane region" description="Helical" evidence="1">
    <location>
        <begin position="6"/>
        <end position="26"/>
    </location>
</feature>
<accession>A0A9L0TRU5</accession>
<reference evidence="2 3" key="1">
    <citation type="journal article" date="2009" name="Science">
        <title>Genome sequence, comparative analysis, and population genetics of the domestic horse.</title>
        <authorList>
            <consortium name="Broad Institute Genome Sequencing Platform"/>
            <consortium name="Broad Institute Whole Genome Assembly Team"/>
            <person name="Wade C.M."/>
            <person name="Giulotto E."/>
            <person name="Sigurdsson S."/>
            <person name="Zoli M."/>
            <person name="Gnerre S."/>
            <person name="Imsland F."/>
            <person name="Lear T.L."/>
            <person name="Adelson D.L."/>
            <person name="Bailey E."/>
            <person name="Bellone R.R."/>
            <person name="Bloecker H."/>
            <person name="Distl O."/>
            <person name="Edgar R.C."/>
            <person name="Garber M."/>
            <person name="Leeb T."/>
            <person name="Mauceli E."/>
            <person name="MacLeod J.N."/>
            <person name="Penedo M.C.T."/>
            <person name="Raison J.M."/>
            <person name="Sharpe T."/>
            <person name="Vogel J."/>
            <person name="Andersson L."/>
            <person name="Antczak D.F."/>
            <person name="Biagi T."/>
            <person name="Binns M.M."/>
            <person name="Chowdhary B.P."/>
            <person name="Coleman S.J."/>
            <person name="Della Valle G."/>
            <person name="Fryc S."/>
            <person name="Guerin G."/>
            <person name="Hasegawa T."/>
            <person name="Hill E.W."/>
            <person name="Jurka J."/>
            <person name="Kiialainen A."/>
            <person name="Lindgren G."/>
            <person name="Liu J."/>
            <person name="Magnani E."/>
            <person name="Mickelson J.R."/>
            <person name="Murray J."/>
            <person name="Nergadze S.G."/>
            <person name="Onofrio R."/>
            <person name="Pedroni S."/>
            <person name="Piras M.F."/>
            <person name="Raudsepp T."/>
            <person name="Rocchi M."/>
            <person name="Roeed K.H."/>
            <person name="Ryder O.A."/>
            <person name="Searle S."/>
            <person name="Skow L."/>
            <person name="Swinburne J.E."/>
            <person name="Syvaenen A.C."/>
            <person name="Tozaki T."/>
            <person name="Valberg S.J."/>
            <person name="Vaudin M."/>
            <person name="White J.R."/>
            <person name="Zody M.C."/>
            <person name="Lander E.S."/>
            <person name="Lindblad-Toh K."/>
        </authorList>
    </citation>
    <scope>NUCLEOTIDE SEQUENCE [LARGE SCALE GENOMIC DNA]</scope>
    <source>
        <strain evidence="2 3">Thoroughbred</strain>
    </source>
</reference>
<evidence type="ECO:0000313" key="2">
    <source>
        <dbReference type="Ensembl" id="ENSECAP00000089397.1"/>
    </source>
</evidence>
<evidence type="ECO:0000256" key="1">
    <source>
        <dbReference type="SAM" id="Phobius"/>
    </source>
</evidence>
<proteinExistence type="predicted"/>
<keyword evidence="1" id="KW-1133">Transmembrane helix</keyword>
<reference evidence="2" key="2">
    <citation type="submission" date="2025-08" db="UniProtKB">
        <authorList>
            <consortium name="Ensembl"/>
        </authorList>
    </citation>
    <scope>IDENTIFICATION</scope>
    <source>
        <strain evidence="2">Thoroughbred</strain>
    </source>
</reference>
<sequence length="135" mass="14884">MYFILSVAIVNGMVFLISLYATLLLVCRNATDFCTLIFYLATLVYSFIISKVFLVDILGFSLYKIMSSTNSDGFISFPIFIPLISFSCLIVQASTSNAMLIRSGESGHACILPILKEIAFSFSRLSMILAVGLSY</sequence>
<keyword evidence="1" id="KW-0812">Transmembrane</keyword>
<feature type="transmembrane region" description="Helical" evidence="1">
    <location>
        <begin position="33"/>
        <end position="54"/>
    </location>
</feature>
<name>A0A9L0TRU5_HORSE</name>
<keyword evidence="1" id="KW-0472">Membrane</keyword>
<dbReference type="Proteomes" id="UP000002281">
    <property type="component" value="Chromosome 21"/>
</dbReference>
<dbReference type="GeneTree" id="ENSGT01150000289329"/>
<protein>
    <submittedName>
        <fullName evidence="2">Uncharacterized protein</fullName>
    </submittedName>
</protein>
<organism evidence="2 3">
    <name type="scientific">Equus caballus</name>
    <name type="common">Horse</name>
    <dbReference type="NCBI Taxonomy" id="9796"/>
    <lineage>
        <taxon>Eukaryota</taxon>
        <taxon>Metazoa</taxon>
        <taxon>Chordata</taxon>
        <taxon>Craniata</taxon>
        <taxon>Vertebrata</taxon>
        <taxon>Euteleostomi</taxon>
        <taxon>Mammalia</taxon>
        <taxon>Eutheria</taxon>
        <taxon>Laurasiatheria</taxon>
        <taxon>Perissodactyla</taxon>
        <taxon>Equidae</taxon>
        <taxon>Equus</taxon>
    </lineage>
</organism>
<keyword evidence="3" id="KW-1185">Reference proteome</keyword>
<dbReference type="AlphaFoldDB" id="A0A9L0TRU5"/>
<reference evidence="2" key="3">
    <citation type="submission" date="2025-09" db="UniProtKB">
        <authorList>
            <consortium name="Ensembl"/>
        </authorList>
    </citation>
    <scope>IDENTIFICATION</scope>
    <source>
        <strain evidence="2">Thoroughbred</strain>
    </source>
</reference>
<feature type="transmembrane region" description="Helical" evidence="1">
    <location>
        <begin position="74"/>
        <end position="93"/>
    </location>
</feature>
<dbReference type="Ensembl" id="ENSECAT00000092090.1">
    <property type="protein sequence ID" value="ENSECAP00000089397.1"/>
    <property type="gene ID" value="ENSECAG00000045576.1"/>
</dbReference>